<protein>
    <submittedName>
        <fullName evidence="1">Uncharacterized protein</fullName>
    </submittedName>
</protein>
<dbReference type="EMBL" id="QGKW02001660">
    <property type="protein sequence ID" value="KAF2581218.1"/>
    <property type="molecule type" value="Genomic_DNA"/>
</dbReference>
<comment type="caution">
    <text evidence="1">The sequence shown here is derived from an EMBL/GenBank/DDBJ whole genome shotgun (WGS) entry which is preliminary data.</text>
</comment>
<gene>
    <name evidence="1" type="ORF">F2Q68_00003410</name>
</gene>
<name>A0A8S9JGT4_BRACR</name>
<dbReference type="AlphaFoldDB" id="A0A8S9JGT4"/>
<accession>A0A8S9JGT4</accession>
<organism evidence="1 2">
    <name type="scientific">Brassica cretica</name>
    <name type="common">Mustard</name>
    <dbReference type="NCBI Taxonomy" id="69181"/>
    <lineage>
        <taxon>Eukaryota</taxon>
        <taxon>Viridiplantae</taxon>
        <taxon>Streptophyta</taxon>
        <taxon>Embryophyta</taxon>
        <taxon>Tracheophyta</taxon>
        <taxon>Spermatophyta</taxon>
        <taxon>Magnoliopsida</taxon>
        <taxon>eudicotyledons</taxon>
        <taxon>Gunneridae</taxon>
        <taxon>Pentapetalae</taxon>
        <taxon>rosids</taxon>
        <taxon>malvids</taxon>
        <taxon>Brassicales</taxon>
        <taxon>Brassicaceae</taxon>
        <taxon>Brassiceae</taxon>
        <taxon>Brassica</taxon>
    </lineage>
</organism>
<proteinExistence type="predicted"/>
<sequence length="191" mass="21457">MEYPMEYSEVFRSIVIQKEMKNGDCSIIRRATRVAAPRVHLSASPKDQLRGATREGSRGVDYPLARARRIIEVRRGEGDAGDPHLPLPALPKSFVRGVTRVKQRGITHPLARRRSIVEEVFRGTVIQKEMKNGDCSIIRRATRVAAPRVHLLASPKDQLEGATREGARGVDYPLARARRIIEVFMRGGRRG</sequence>
<evidence type="ECO:0000313" key="1">
    <source>
        <dbReference type="EMBL" id="KAF2581218.1"/>
    </source>
</evidence>
<reference evidence="1" key="1">
    <citation type="submission" date="2019-12" db="EMBL/GenBank/DDBJ databases">
        <title>Genome sequencing and annotation of Brassica cretica.</title>
        <authorList>
            <person name="Studholme D.J."/>
            <person name="Sarris P.F."/>
        </authorList>
    </citation>
    <scope>NUCLEOTIDE SEQUENCE</scope>
    <source>
        <strain evidence="1">PFS-001/15</strain>
        <tissue evidence="1">Leaf</tissue>
    </source>
</reference>
<dbReference type="Proteomes" id="UP000712281">
    <property type="component" value="Unassembled WGS sequence"/>
</dbReference>
<evidence type="ECO:0000313" key="2">
    <source>
        <dbReference type="Proteomes" id="UP000712281"/>
    </source>
</evidence>